<evidence type="ECO:0000313" key="2">
    <source>
        <dbReference type="Proteomes" id="UP000004069"/>
    </source>
</evidence>
<dbReference type="InterPro" id="IPR027417">
    <property type="entry name" value="P-loop_NTPase"/>
</dbReference>
<proteinExistence type="predicted"/>
<feature type="non-terminal residue" evidence="1">
    <location>
        <position position="48"/>
    </location>
</feature>
<gene>
    <name evidence="1" type="primary">dnaX</name>
    <name evidence="1" type="ORF">HMPREF0493_0709</name>
</gene>
<dbReference type="GO" id="GO:0003887">
    <property type="term" value="F:DNA-directed DNA polymerase activity"/>
    <property type="evidence" value="ECO:0007669"/>
    <property type="project" value="UniProtKB-EC"/>
</dbReference>
<dbReference type="Proteomes" id="UP000004069">
    <property type="component" value="Unassembled WGS sequence"/>
</dbReference>
<keyword evidence="1" id="KW-0808">Transferase</keyword>
<keyword evidence="2" id="KW-1185">Reference proteome</keyword>
<reference evidence="1 2" key="1">
    <citation type="submission" date="2010-04" db="EMBL/GenBank/DDBJ databases">
        <authorList>
            <person name="Muzny D."/>
            <person name="Qin X."/>
            <person name="Deng J."/>
            <person name="Jiang H."/>
            <person name="Liu Y."/>
            <person name="Qu J."/>
            <person name="Song X.-Z."/>
            <person name="Zhang L."/>
            <person name="Thornton R."/>
            <person name="Coyle M."/>
            <person name="Francisco L."/>
            <person name="Jackson L."/>
            <person name="Javaid M."/>
            <person name="Korchina V."/>
            <person name="Kovar C."/>
            <person name="Mata R."/>
            <person name="Mathew T."/>
            <person name="Ngo R."/>
            <person name="Nguyen L."/>
            <person name="Nguyen N."/>
            <person name="Okwuonu G."/>
            <person name="Ongeri F."/>
            <person name="Pham C."/>
            <person name="Simmons D."/>
            <person name="Wilczek-Boney K."/>
            <person name="Hale W."/>
            <person name="Jakkamsetti A."/>
            <person name="Pham P."/>
            <person name="Ruth R."/>
            <person name="San Lucas F."/>
            <person name="Warren J."/>
            <person name="Zhang J."/>
            <person name="Zhao Z."/>
            <person name="Zhou C."/>
            <person name="Zhu D."/>
            <person name="Lee S."/>
            <person name="Bess C."/>
            <person name="Blankenburg K."/>
            <person name="Forbes L."/>
            <person name="Fu Q."/>
            <person name="Gubbala S."/>
            <person name="Hirani K."/>
            <person name="Jayaseelan J.C."/>
            <person name="Lara F."/>
            <person name="Munidasa M."/>
            <person name="Palculict T."/>
            <person name="Patil S."/>
            <person name="Pu L.-L."/>
            <person name="Saada N."/>
            <person name="Tang L."/>
            <person name="Weissenberger G."/>
            <person name="Zhu Y."/>
            <person name="Hemphill L."/>
            <person name="Shang Y."/>
            <person name="Youmans B."/>
            <person name="Ayvaz T."/>
            <person name="Ross M."/>
            <person name="Santibanez J."/>
            <person name="Aqrawi P."/>
            <person name="Gross S."/>
            <person name="Joshi V."/>
            <person name="Fowler G."/>
            <person name="Nazareth L."/>
            <person name="Reid J."/>
            <person name="Worley K."/>
            <person name="Petrosino J."/>
            <person name="Highlander S."/>
            <person name="Gibbs R."/>
        </authorList>
    </citation>
    <scope>NUCLEOTIDE SEQUENCE [LARGE SCALE GENOMIC DNA]</scope>
    <source>
        <strain evidence="1 2">DSM 11664</strain>
    </source>
</reference>
<dbReference type="Gene3D" id="3.40.50.300">
    <property type="entry name" value="P-loop containing nucleotide triphosphate hydrolases"/>
    <property type="match status" value="1"/>
</dbReference>
<name>D4YT48_9LACO</name>
<comment type="caution">
    <text evidence="1">The sequence shown here is derived from an EMBL/GenBank/DDBJ whole genome shotgun (WGS) entry which is preliminary data.</text>
</comment>
<accession>D4YT48</accession>
<organism evidence="1 2">
    <name type="scientific">Lactobacillus amylolyticus DSM 11664</name>
    <dbReference type="NCBI Taxonomy" id="585524"/>
    <lineage>
        <taxon>Bacteria</taxon>
        <taxon>Bacillati</taxon>
        <taxon>Bacillota</taxon>
        <taxon>Bacilli</taxon>
        <taxon>Lactobacillales</taxon>
        <taxon>Lactobacillaceae</taxon>
        <taxon>Lactobacillus</taxon>
    </lineage>
</organism>
<sequence length="48" mass="5370">MAYQALYRKWRPGTFDSVVGQTAITDTLKNAIKRNTISHAFLFAGPRG</sequence>
<protein>
    <submittedName>
        <fullName evidence="1">DNA polymerase III, gamma and tau subunit</fullName>
        <ecNumber evidence="1">2.7.7.7</ecNumber>
    </submittedName>
</protein>
<keyword evidence="1" id="KW-0548">Nucleotidyltransferase</keyword>
<dbReference type="EC" id="2.7.7.7" evidence="1"/>
<dbReference type="eggNOG" id="COG2812">
    <property type="taxonomic scope" value="Bacteria"/>
</dbReference>
<dbReference type="SUPFAM" id="SSF52540">
    <property type="entry name" value="P-loop containing nucleoside triphosphate hydrolases"/>
    <property type="match status" value="1"/>
</dbReference>
<evidence type="ECO:0000313" key="1">
    <source>
        <dbReference type="EMBL" id="EFG55518.1"/>
    </source>
</evidence>
<dbReference type="EMBL" id="ADNY01000029">
    <property type="protein sequence ID" value="EFG55518.1"/>
    <property type="molecule type" value="Genomic_DNA"/>
</dbReference>
<dbReference type="AlphaFoldDB" id="D4YT48"/>